<keyword evidence="1" id="KW-1185">Reference proteome</keyword>
<dbReference type="WBParaSite" id="ACAC_0000741501-mRNA-1">
    <property type="protein sequence ID" value="ACAC_0000741501-mRNA-1"/>
    <property type="gene ID" value="ACAC_0000741501"/>
</dbReference>
<organism evidence="1 2">
    <name type="scientific">Angiostrongylus cantonensis</name>
    <name type="common">Rat lungworm</name>
    <dbReference type="NCBI Taxonomy" id="6313"/>
    <lineage>
        <taxon>Eukaryota</taxon>
        <taxon>Metazoa</taxon>
        <taxon>Ecdysozoa</taxon>
        <taxon>Nematoda</taxon>
        <taxon>Chromadorea</taxon>
        <taxon>Rhabditida</taxon>
        <taxon>Rhabditina</taxon>
        <taxon>Rhabditomorpha</taxon>
        <taxon>Strongyloidea</taxon>
        <taxon>Metastrongylidae</taxon>
        <taxon>Angiostrongylus</taxon>
    </lineage>
</organism>
<evidence type="ECO:0000313" key="1">
    <source>
        <dbReference type="Proteomes" id="UP000035642"/>
    </source>
</evidence>
<proteinExistence type="predicted"/>
<evidence type="ECO:0000313" key="2">
    <source>
        <dbReference type="WBParaSite" id="ACAC_0000741501-mRNA-1"/>
    </source>
</evidence>
<dbReference type="AlphaFoldDB" id="A0A0K0DAR6"/>
<accession>A0A0K0DAR6</accession>
<dbReference type="Proteomes" id="UP000035642">
    <property type="component" value="Unassembled WGS sequence"/>
</dbReference>
<reference evidence="2" key="2">
    <citation type="submission" date="2017-02" db="UniProtKB">
        <authorList>
            <consortium name="WormBaseParasite"/>
        </authorList>
    </citation>
    <scope>IDENTIFICATION</scope>
</reference>
<sequence>MAIQWGLEKVTNELNRLATSNPTIDVNSDCCRMPEKPTIYKMVRLLTDFEGTTIDAQHFIGIVLLAK</sequence>
<protein>
    <submittedName>
        <fullName evidence="2">Uncharacterized protein</fullName>
    </submittedName>
</protein>
<reference evidence="1" key="1">
    <citation type="submission" date="2012-09" db="EMBL/GenBank/DDBJ databases">
        <authorList>
            <person name="Martin A.A."/>
        </authorList>
    </citation>
    <scope>NUCLEOTIDE SEQUENCE</scope>
</reference>
<name>A0A0K0DAR6_ANGCA</name>